<dbReference type="InterPro" id="IPR014752">
    <property type="entry name" value="Arrestin-like_C"/>
</dbReference>
<proteinExistence type="inferred from homology"/>
<accession>A0ABR1FJS9</accession>
<dbReference type="EMBL" id="JBBJCI010000370">
    <property type="protein sequence ID" value="KAK7232191.1"/>
    <property type="molecule type" value="Genomic_DNA"/>
</dbReference>
<keyword evidence="4" id="KW-1185">Reference proteome</keyword>
<reference evidence="3 4" key="1">
    <citation type="submission" date="2024-03" db="EMBL/GenBank/DDBJ databases">
        <title>Aureococcus anophagefferens CCMP1851 and Kratosvirus quantuckense: Draft genome of a second virus-susceptible host strain in the model system.</title>
        <authorList>
            <person name="Chase E."/>
            <person name="Truchon A.R."/>
            <person name="Schepens W."/>
            <person name="Wilhelm S.W."/>
        </authorList>
    </citation>
    <scope>NUCLEOTIDE SEQUENCE [LARGE SCALE GENOMIC DNA]</scope>
    <source>
        <strain evidence="3 4">CCMP1851</strain>
    </source>
</reference>
<evidence type="ECO:0000313" key="3">
    <source>
        <dbReference type="EMBL" id="KAK7232191.1"/>
    </source>
</evidence>
<dbReference type="Proteomes" id="UP001363151">
    <property type="component" value="Unassembled WGS sequence"/>
</dbReference>
<dbReference type="Gene3D" id="2.60.40.640">
    <property type="match status" value="3"/>
</dbReference>
<protein>
    <submittedName>
        <fullName evidence="3">Retrograde transport protein</fullName>
    </submittedName>
</protein>
<evidence type="ECO:0000313" key="4">
    <source>
        <dbReference type="Proteomes" id="UP001363151"/>
    </source>
</evidence>
<comment type="similarity">
    <text evidence="1">Belongs to the VPS26 family.</text>
</comment>
<sequence>MFGFGGSSNDRIAITFDNEDARPKKKLSNNAVAHPVFANIEPVTGVVEIRVPQGKRLEHQGIKIEVIGQARRPRLLLIDAYPFDFSNAEKPYESYNGLNVRLRYFIRVTVTRGYPSGNLVKEQDFVVQRDGSVRGFVVPPRRRDARARHRRSTPPRPRRRVAQPAPEVNNTIKMEVGIEECLHIEFEYDKTKYHLNDIIIGKVYFLLVRIKIKHMELAIIRREAAGSGPQMYNDSETITKFEVMDGAPVRGECIPIRLFLSNFVRARRVRLVFCFFCHGLIIAQNLTPTYRNINNKFNVRYYLNLVLVDQEERRYFKQQEITLYRAAE</sequence>
<evidence type="ECO:0000256" key="1">
    <source>
        <dbReference type="ARBA" id="ARBA00009100"/>
    </source>
</evidence>
<dbReference type="Pfam" id="PF03643">
    <property type="entry name" value="Vps26"/>
    <property type="match status" value="3"/>
</dbReference>
<dbReference type="InterPro" id="IPR028934">
    <property type="entry name" value="Vps26-related"/>
</dbReference>
<feature type="region of interest" description="Disordered" evidence="2">
    <location>
        <begin position="139"/>
        <end position="163"/>
    </location>
</feature>
<feature type="compositionally biased region" description="Basic residues" evidence="2">
    <location>
        <begin position="143"/>
        <end position="161"/>
    </location>
</feature>
<dbReference type="PANTHER" id="PTHR12233">
    <property type="entry name" value="VACUOLAR PROTEIN SORTING 26 RELATED"/>
    <property type="match status" value="1"/>
</dbReference>
<evidence type="ECO:0000256" key="2">
    <source>
        <dbReference type="SAM" id="MobiDB-lite"/>
    </source>
</evidence>
<organism evidence="3 4">
    <name type="scientific">Aureococcus anophagefferens</name>
    <name type="common">Harmful bloom alga</name>
    <dbReference type="NCBI Taxonomy" id="44056"/>
    <lineage>
        <taxon>Eukaryota</taxon>
        <taxon>Sar</taxon>
        <taxon>Stramenopiles</taxon>
        <taxon>Ochrophyta</taxon>
        <taxon>Pelagophyceae</taxon>
        <taxon>Pelagomonadales</taxon>
        <taxon>Pelagomonadaceae</taxon>
        <taxon>Aureococcus</taxon>
    </lineage>
</organism>
<gene>
    <name evidence="3" type="primary">VPS26B</name>
    <name evidence="3" type="ORF">SO694_00030044</name>
</gene>
<comment type="caution">
    <text evidence="3">The sequence shown here is derived from an EMBL/GenBank/DDBJ whole genome shotgun (WGS) entry which is preliminary data.</text>
</comment>
<name>A0ABR1FJS9_AURAN</name>